<feature type="region of interest" description="Disordered" evidence="2">
    <location>
        <begin position="293"/>
        <end position="339"/>
    </location>
</feature>
<keyword evidence="4" id="KW-1185">Reference proteome</keyword>
<dbReference type="STRING" id="158441.A0A226DB35"/>
<feature type="compositionally biased region" description="Basic residues" evidence="2">
    <location>
        <begin position="27"/>
        <end position="40"/>
    </location>
</feature>
<name>A0A226DB35_FOLCA</name>
<evidence type="ECO:0000313" key="4">
    <source>
        <dbReference type="Proteomes" id="UP000198287"/>
    </source>
</evidence>
<reference evidence="3 4" key="1">
    <citation type="submission" date="2015-12" db="EMBL/GenBank/DDBJ databases">
        <title>The genome of Folsomia candida.</title>
        <authorList>
            <person name="Faddeeva A."/>
            <person name="Derks M.F."/>
            <person name="Anvar Y."/>
            <person name="Smit S."/>
            <person name="Van Straalen N."/>
            <person name="Roelofs D."/>
        </authorList>
    </citation>
    <scope>NUCLEOTIDE SEQUENCE [LARGE SCALE GENOMIC DNA]</scope>
    <source>
        <strain evidence="3 4">VU population</strain>
        <tissue evidence="3">Whole body</tissue>
    </source>
</reference>
<evidence type="ECO:0000256" key="2">
    <source>
        <dbReference type="SAM" id="MobiDB-lite"/>
    </source>
</evidence>
<comment type="similarity">
    <text evidence="1">Belongs to the gemin-2 family.</text>
</comment>
<sequence length="489" mass="54496">MLKLNSSDSELEFTSKKKTAHPPNLGKNKKKGKSKAKPKSKNQGESNQGLQEPISTVPTTTTTTTTADSTVKVEDTDKPSTRHQMGSSFENNTEKLDISSSSTSEEESDSSDEEFLGRRAIGIDPTELENFDGTSAPVNGSQYLMMVMNERGNTPKVAVSSIAKNKTKKGLKLSANYVEKFKEGCADGNLEAKEFMSSFSPTTEWRDTNVREFSLLRCKVERWRELLQKRVTRLKADSIKLPEIGNKVVWLKFCFGIKFEELVESRKGGASNLSVHKIVEDYFTDFKKHTSRPGSIITLPSPPDPESASTNETPLSPRSITTSDVTSSSSPEKLPISEEHVNNDGCQPLMSLMLVLTQPQIENLIYFQADWITRFGFANKCQGEWLYALLACIDKPVDPSTMGDVRNICKTLVSLRSQYCAKLKHAGILLCEGDNDEIDKLSDDLKEVSLEEKNWGELDSQASEYLNALNLFIYLIGDYFCQKDLVEGL</sequence>
<comment type="caution">
    <text evidence="3">The sequence shown here is derived from an EMBL/GenBank/DDBJ whole genome shotgun (WGS) entry which is preliminary data.</text>
</comment>
<feature type="compositionally biased region" description="Basic and acidic residues" evidence="2">
    <location>
        <begin position="71"/>
        <end position="80"/>
    </location>
</feature>
<feature type="compositionally biased region" description="Acidic residues" evidence="2">
    <location>
        <begin position="104"/>
        <end position="114"/>
    </location>
</feature>
<dbReference type="Pfam" id="PF04938">
    <property type="entry name" value="SIP1"/>
    <property type="match status" value="1"/>
</dbReference>
<proteinExistence type="inferred from homology"/>
<dbReference type="OMA" id="NYHIEWL"/>
<dbReference type="OrthoDB" id="428895at2759"/>
<gene>
    <name evidence="3" type="ORF">Fcan01_23556</name>
</gene>
<evidence type="ECO:0000256" key="1">
    <source>
        <dbReference type="ARBA" id="ARBA00025758"/>
    </source>
</evidence>
<organism evidence="3 4">
    <name type="scientific">Folsomia candida</name>
    <name type="common">Springtail</name>
    <dbReference type="NCBI Taxonomy" id="158441"/>
    <lineage>
        <taxon>Eukaryota</taxon>
        <taxon>Metazoa</taxon>
        <taxon>Ecdysozoa</taxon>
        <taxon>Arthropoda</taxon>
        <taxon>Hexapoda</taxon>
        <taxon>Collembola</taxon>
        <taxon>Entomobryomorpha</taxon>
        <taxon>Isotomoidea</taxon>
        <taxon>Isotomidae</taxon>
        <taxon>Proisotominae</taxon>
        <taxon>Folsomia</taxon>
    </lineage>
</organism>
<dbReference type="InterPro" id="IPR035426">
    <property type="entry name" value="Gemin2/Brr1"/>
</dbReference>
<dbReference type="GO" id="GO:0032797">
    <property type="term" value="C:SMN complex"/>
    <property type="evidence" value="ECO:0007669"/>
    <property type="project" value="TreeGrafter"/>
</dbReference>
<feature type="region of interest" description="Disordered" evidence="2">
    <location>
        <begin position="1"/>
        <end position="116"/>
    </location>
</feature>
<accession>A0A226DB35</accession>
<dbReference type="Gene3D" id="1.20.58.1070">
    <property type="match status" value="1"/>
</dbReference>
<dbReference type="PANTHER" id="PTHR12794">
    <property type="entry name" value="GEMIN2"/>
    <property type="match status" value="1"/>
</dbReference>
<evidence type="ECO:0000313" key="3">
    <source>
        <dbReference type="EMBL" id="OXA41841.1"/>
    </source>
</evidence>
<dbReference type="GO" id="GO:0000387">
    <property type="term" value="P:spliceosomal snRNP assembly"/>
    <property type="evidence" value="ECO:0007669"/>
    <property type="project" value="InterPro"/>
</dbReference>
<dbReference type="Proteomes" id="UP000198287">
    <property type="component" value="Unassembled WGS sequence"/>
</dbReference>
<dbReference type="AlphaFoldDB" id="A0A226DB35"/>
<feature type="compositionally biased region" description="Polar residues" evidence="2">
    <location>
        <begin position="307"/>
        <end position="318"/>
    </location>
</feature>
<dbReference type="EMBL" id="LNIX01000028">
    <property type="protein sequence ID" value="OXA41841.1"/>
    <property type="molecule type" value="Genomic_DNA"/>
</dbReference>
<dbReference type="GO" id="GO:0005634">
    <property type="term" value="C:nucleus"/>
    <property type="evidence" value="ECO:0007669"/>
    <property type="project" value="TreeGrafter"/>
</dbReference>
<protein>
    <submittedName>
        <fullName evidence="3">Gem-associated protein 2</fullName>
    </submittedName>
</protein>
<feature type="compositionally biased region" description="Polar residues" evidence="2">
    <location>
        <begin position="43"/>
        <end position="58"/>
    </location>
</feature>
<dbReference type="PANTHER" id="PTHR12794:SF0">
    <property type="entry name" value="GEM-ASSOCIATED PROTEIN 2"/>
    <property type="match status" value="1"/>
</dbReference>
<feature type="compositionally biased region" description="Low complexity" evidence="2">
    <location>
        <begin position="319"/>
        <end position="330"/>
    </location>
</feature>
<feature type="compositionally biased region" description="Polar residues" evidence="2">
    <location>
        <begin position="82"/>
        <end position="91"/>
    </location>
</feature>